<dbReference type="AlphaFoldDB" id="A0A8H4XD16"/>
<evidence type="ECO:0000256" key="1">
    <source>
        <dbReference type="SAM" id="SignalP"/>
    </source>
</evidence>
<keyword evidence="3" id="KW-1185">Reference proteome</keyword>
<feature type="signal peptide" evidence="1">
    <location>
        <begin position="1"/>
        <end position="24"/>
    </location>
</feature>
<evidence type="ECO:0008006" key="4">
    <source>
        <dbReference type="Google" id="ProtNLM"/>
    </source>
</evidence>
<dbReference type="EMBL" id="JABEYC010001012">
    <property type="protein sequence ID" value="KAF4970577.1"/>
    <property type="molecule type" value="Genomic_DNA"/>
</dbReference>
<proteinExistence type="predicted"/>
<dbReference type="Proteomes" id="UP000635477">
    <property type="component" value="Unassembled WGS sequence"/>
</dbReference>
<evidence type="ECO:0000313" key="2">
    <source>
        <dbReference type="EMBL" id="KAF4970577.1"/>
    </source>
</evidence>
<organism evidence="2 3">
    <name type="scientific">Fusarium zealandicum</name>
    <dbReference type="NCBI Taxonomy" id="1053134"/>
    <lineage>
        <taxon>Eukaryota</taxon>
        <taxon>Fungi</taxon>
        <taxon>Dikarya</taxon>
        <taxon>Ascomycota</taxon>
        <taxon>Pezizomycotina</taxon>
        <taxon>Sordariomycetes</taxon>
        <taxon>Hypocreomycetidae</taxon>
        <taxon>Hypocreales</taxon>
        <taxon>Nectriaceae</taxon>
        <taxon>Fusarium</taxon>
        <taxon>Fusarium staphyleae species complex</taxon>
    </lineage>
</organism>
<comment type="caution">
    <text evidence="2">The sequence shown here is derived from an EMBL/GenBank/DDBJ whole genome shotgun (WGS) entry which is preliminary data.</text>
</comment>
<accession>A0A8H4XD16</accession>
<feature type="chain" id="PRO_5034000356" description="Secreted protein" evidence="1">
    <location>
        <begin position="25"/>
        <end position="198"/>
    </location>
</feature>
<protein>
    <recommendedName>
        <fullName evidence="4">Secreted protein</fullName>
    </recommendedName>
</protein>
<dbReference type="Gene3D" id="2.60.40.2970">
    <property type="match status" value="1"/>
</dbReference>
<reference evidence="2" key="1">
    <citation type="journal article" date="2020" name="BMC Genomics">
        <title>Correction to: Identification and distribution of gene clusters required for synthesis of sphingolipid metabolism inhibitors in diverse species of the filamentous fungus Fusarium.</title>
        <authorList>
            <person name="Kim H.S."/>
            <person name="Lohmar J.M."/>
            <person name="Busman M."/>
            <person name="Brown D.W."/>
            <person name="Naumann T.A."/>
            <person name="Divon H.H."/>
            <person name="Lysoe E."/>
            <person name="Uhlig S."/>
            <person name="Proctor R.H."/>
        </authorList>
    </citation>
    <scope>NUCLEOTIDE SEQUENCE</scope>
    <source>
        <strain evidence="2">NRRL 22465</strain>
    </source>
</reference>
<sequence length="198" mass="21662">MGLLTSNAGRALLVSLILTVSLVAFFTPSIPETVSNTYHMAFPLRDLDVSLEQIQKSPPTVLVSVKNTRENNVTVLTYGSPLDPLAIQLGMLYITPEGQRSALEIQQLEVQRQWPPTEDALVQINAGETHSVEITIMEPVVPMYKLDKKARVQLSGKWQAVWPAEKSKIPKDVIEAGGTGEHAVSGGFSSNKIDIDIE</sequence>
<evidence type="ECO:0000313" key="3">
    <source>
        <dbReference type="Proteomes" id="UP000635477"/>
    </source>
</evidence>
<gene>
    <name evidence="2" type="ORF">FZEAL_10008</name>
</gene>
<keyword evidence="1" id="KW-0732">Signal</keyword>
<dbReference type="OrthoDB" id="4664297at2759"/>
<name>A0A8H4XD16_9HYPO</name>
<reference evidence="2" key="2">
    <citation type="submission" date="2020-05" db="EMBL/GenBank/DDBJ databases">
        <authorList>
            <person name="Kim H.-S."/>
            <person name="Proctor R.H."/>
            <person name="Brown D.W."/>
        </authorList>
    </citation>
    <scope>NUCLEOTIDE SEQUENCE</scope>
    <source>
        <strain evidence="2">NRRL 22465</strain>
    </source>
</reference>